<proteinExistence type="predicted"/>
<dbReference type="Proteomes" id="UP000737402">
    <property type="component" value="Unassembled WGS sequence"/>
</dbReference>
<dbReference type="InterPro" id="IPR043129">
    <property type="entry name" value="ATPase_NBD"/>
</dbReference>
<sequence length="326" mass="35737">MIIGLDGGGTKTTGMVVDEQGRILAEATVGPTNPNSSDYETVKKELKKLFYFFTLKKPLTKEDVVFAGISGVESGGKKEWFLSLLREITGEEPTIVIDNDAITALYSETKGKPGIVCISGTGSISFGINDKEERARVGGWGYLIQDGSSGFSIGKRLLDYVFERYDKGDAPCKLTKAVLTHFGVTAMSEIVSLVYELRKTRDRVASLGSIVISFSNKGNQVCVDIQKEAAACMLKEIHTLYEKLHRENSGDEKFPIVLTGGIIQHSRVMQSYLVEEAAKQKHPFAFTLPSLPPIAGAIYAAIKIGKHDVAPTFTEVFEKEVRERSK</sequence>
<protein>
    <submittedName>
        <fullName evidence="2">N-acetylglucosamine kinase-like BadF-type ATPase</fullName>
    </submittedName>
</protein>
<dbReference type="PANTHER" id="PTHR43190">
    <property type="entry name" value="N-ACETYL-D-GLUCOSAMINE KINASE"/>
    <property type="match status" value="1"/>
</dbReference>
<dbReference type="InterPro" id="IPR052519">
    <property type="entry name" value="Euk-type_GlcNAc_Kinase"/>
</dbReference>
<organism evidence="2 3">
    <name type="scientific">Sutcliffiella tianshenii</name>
    <dbReference type="NCBI Taxonomy" id="1463404"/>
    <lineage>
        <taxon>Bacteria</taxon>
        <taxon>Bacillati</taxon>
        <taxon>Bacillota</taxon>
        <taxon>Bacilli</taxon>
        <taxon>Bacillales</taxon>
        <taxon>Bacillaceae</taxon>
        <taxon>Sutcliffiella</taxon>
    </lineage>
</organism>
<comment type="caution">
    <text evidence="2">The sequence shown here is derived from an EMBL/GenBank/DDBJ whole genome shotgun (WGS) entry which is preliminary data.</text>
</comment>
<dbReference type="PANTHER" id="PTHR43190:SF3">
    <property type="entry name" value="N-ACETYL-D-GLUCOSAMINE KINASE"/>
    <property type="match status" value="1"/>
</dbReference>
<keyword evidence="3" id="KW-1185">Reference proteome</keyword>
<dbReference type="EMBL" id="JAFBED010000003">
    <property type="protein sequence ID" value="MBM7619818.1"/>
    <property type="molecule type" value="Genomic_DNA"/>
</dbReference>
<evidence type="ECO:0000313" key="2">
    <source>
        <dbReference type="EMBL" id="MBM7619818.1"/>
    </source>
</evidence>
<dbReference type="Gene3D" id="3.30.420.40">
    <property type="match status" value="2"/>
</dbReference>
<evidence type="ECO:0000259" key="1">
    <source>
        <dbReference type="Pfam" id="PF01869"/>
    </source>
</evidence>
<accession>A0ABS2NYR9</accession>
<dbReference type="CDD" id="cd24007">
    <property type="entry name" value="ASKHA_NBD_eukNAGK-like"/>
    <property type="match status" value="1"/>
</dbReference>
<feature type="domain" description="ATPase BadF/BadG/BcrA/BcrD type" evidence="1">
    <location>
        <begin position="3"/>
        <end position="297"/>
    </location>
</feature>
<gene>
    <name evidence="2" type="ORF">JOC95_001670</name>
</gene>
<dbReference type="RefSeq" id="WP_204415068.1">
    <property type="nucleotide sequence ID" value="NZ_JAFBED010000003.1"/>
</dbReference>
<evidence type="ECO:0000313" key="3">
    <source>
        <dbReference type="Proteomes" id="UP000737402"/>
    </source>
</evidence>
<reference evidence="2 3" key="1">
    <citation type="submission" date="2021-01" db="EMBL/GenBank/DDBJ databases">
        <title>Genomic Encyclopedia of Type Strains, Phase IV (KMG-IV): sequencing the most valuable type-strain genomes for metagenomic binning, comparative biology and taxonomic classification.</title>
        <authorList>
            <person name="Goeker M."/>
        </authorList>
    </citation>
    <scope>NUCLEOTIDE SEQUENCE [LARGE SCALE GENOMIC DNA]</scope>
    <source>
        <strain evidence="2 3">DSM 25879</strain>
    </source>
</reference>
<dbReference type="Pfam" id="PF01869">
    <property type="entry name" value="BcrAD_BadFG"/>
    <property type="match status" value="1"/>
</dbReference>
<dbReference type="InterPro" id="IPR002731">
    <property type="entry name" value="ATPase_BadF"/>
</dbReference>
<dbReference type="SUPFAM" id="SSF53067">
    <property type="entry name" value="Actin-like ATPase domain"/>
    <property type="match status" value="2"/>
</dbReference>
<name>A0ABS2NYR9_9BACI</name>